<evidence type="ECO:0000256" key="7">
    <source>
        <dbReference type="ARBA" id="ARBA00023157"/>
    </source>
</evidence>
<evidence type="ECO:0000256" key="11">
    <source>
        <dbReference type="ARBA" id="ARBA00048679"/>
    </source>
</evidence>
<evidence type="ECO:0000256" key="2">
    <source>
        <dbReference type="ARBA" id="ARBA00012513"/>
    </source>
</evidence>
<organism evidence="13 14">
    <name type="scientific">Persicimonas caeni</name>
    <dbReference type="NCBI Taxonomy" id="2292766"/>
    <lineage>
        <taxon>Bacteria</taxon>
        <taxon>Deltaproteobacteria</taxon>
        <taxon>Bradymonadales</taxon>
        <taxon>Bradymonadaceae</taxon>
        <taxon>Persicimonas</taxon>
    </lineage>
</organism>
<dbReference type="Pfam" id="PF13540">
    <property type="entry name" value="RCC1_2"/>
    <property type="match status" value="4"/>
</dbReference>
<dbReference type="InterPro" id="IPR009091">
    <property type="entry name" value="RCC1/BLIP-II"/>
</dbReference>
<keyword evidence="7" id="KW-1015">Disulfide bond</keyword>
<comment type="catalytic activity">
    <reaction evidence="11">
        <text>L-seryl-[protein] + ATP = O-phospho-L-seryl-[protein] + ADP + H(+)</text>
        <dbReference type="Rhea" id="RHEA:17989"/>
        <dbReference type="Rhea" id="RHEA-COMP:9863"/>
        <dbReference type="Rhea" id="RHEA-COMP:11604"/>
        <dbReference type="ChEBI" id="CHEBI:15378"/>
        <dbReference type="ChEBI" id="CHEBI:29999"/>
        <dbReference type="ChEBI" id="CHEBI:30616"/>
        <dbReference type="ChEBI" id="CHEBI:83421"/>
        <dbReference type="ChEBI" id="CHEBI:456216"/>
        <dbReference type="EC" id="2.7.11.1"/>
    </reaction>
</comment>
<evidence type="ECO:0000256" key="6">
    <source>
        <dbReference type="ARBA" id="ARBA00023136"/>
    </source>
</evidence>
<evidence type="ECO:0000256" key="9">
    <source>
        <dbReference type="ARBA" id="ARBA00023180"/>
    </source>
</evidence>
<evidence type="ECO:0000256" key="8">
    <source>
        <dbReference type="ARBA" id="ARBA00023170"/>
    </source>
</evidence>
<sequence length="381" mass="40186">MKARSIATVATVALASLVSLTFSASCTDDHDPKTGSESHWLSCNTTSDCPSEHTCISGQCRPNDGVDSLDATDGVAQDVTRQPGDVWAEVDTPQGLAVLDVDVTGSWFCVLQSDGSVGCNENLDGPDGSFKAISTGFWHACAIRDDDTLACWGMGEDPNVDENADNDFDQAVAPTGTYLDVAAGWHHTCAIDTAGVVSCWGRNDEGQATPPSGTFTDLSAGGKHTCGLRDDNTIECWGAGSDPSLDDRINHGQAVPPAGSFASLDAGRYHTCALRDDGTTECWGLGSEPNSQTEWEVPDDGGSGISGDVDQAIPPAVPFTQISAGTQTSCAVDEVGAIWCWGWNYSGWPSKAQFRKVSTGIVACGIRTNDTLLCWRWAPRH</sequence>
<evidence type="ECO:0000256" key="1">
    <source>
        <dbReference type="ARBA" id="ARBA00004479"/>
    </source>
</evidence>
<protein>
    <recommendedName>
        <fullName evidence="2">non-specific serine/threonine protein kinase</fullName>
        <ecNumber evidence="2">2.7.11.1</ecNumber>
    </recommendedName>
</protein>
<feature type="chain" id="PRO_5030106169" description="non-specific serine/threonine protein kinase" evidence="12">
    <location>
        <begin position="25"/>
        <end position="381"/>
    </location>
</feature>
<keyword evidence="3" id="KW-0812">Transmembrane</keyword>
<reference evidence="13 14" key="1">
    <citation type="submission" date="2019-06" db="EMBL/GenBank/DDBJ databases">
        <title>Persicimonas caeni gen. nov., sp. nov., a predatory bacterium isolated from solar saltern.</title>
        <authorList>
            <person name="Wang S."/>
        </authorList>
    </citation>
    <scope>NUCLEOTIDE SEQUENCE [LARGE SCALE GENOMIC DNA]</scope>
    <source>
        <strain evidence="13 14">YN101</strain>
    </source>
</reference>
<keyword evidence="5" id="KW-1133">Transmembrane helix</keyword>
<dbReference type="EC" id="2.7.11.1" evidence="2"/>
<keyword evidence="4 12" id="KW-0732">Signal</keyword>
<comment type="subcellular location">
    <subcellularLocation>
        <location evidence="1">Membrane</location>
        <topology evidence="1">Single-pass type I membrane protein</topology>
    </subcellularLocation>
</comment>
<evidence type="ECO:0000256" key="12">
    <source>
        <dbReference type="SAM" id="SignalP"/>
    </source>
</evidence>
<dbReference type="PANTHER" id="PTHR47460">
    <property type="entry name" value="SERINE/THREONINE-PROTEIN KINASE-LIKE PROTEIN ACR4"/>
    <property type="match status" value="1"/>
</dbReference>
<dbReference type="PROSITE" id="PS51257">
    <property type="entry name" value="PROKAR_LIPOPROTEIN"/>
    <property type="match status" value="1"/>
</dbReference>
<comment type="catalytic activity">
    <reaction evidence="10">
        <text>L-threonyl-[protein] + ATP = O-phospho-L-threonyl-[protein] + ADP + H(+)</text>
        <dbReference type="Rhea" id="RHEA:46608"/>
        <dbReference type="Rhea" id="RHEA-COMP:11060"/>
        <dbReference type="Rhea" id="RHEA-COMP:11605"/>
        <dbReference type="ChEBI" id="CHEBI:15378"/>
        <dbReference type="ChEBI" id="CHEBI:30013"/>
        <dbReference type="ChEBI" id="CHEBI:30616"/>
        <dbReference type="ChEBI" id="CHEBI:61977"/>
        <dbReference type="ChEBI" id="CHEBI:456216"/>
        <dbReference type="EC" id="2.7.11.1"/>
    </reaction>
</comment>
<keyword evidence="6" id="KW-0472">Membrane</keyword>
<evidence type="ECO:0000256" key="10">
    <source>
        <dbReference type="ARBA" id="ARBA00047899"/>
    </source>
</evidence>
<dbReference type="AlphaFoldDB" id="A0A4Y6PP73"/>
<evidence type="ECO:0000256" key="5">
    <source>
        <dbReference type="ARBA" id="ARBA00022989"/>
    </source>
</evidence>
<keyword evidence="14" id="KW-1185">Reference proteome</keyword>
<dbReference type="PANTHER" id="PTHR47460:SF1">
    <property type="entry name" value="SERINE_THREONINE-PROTEIN KINASE-LIKE PROTEIN ACR4"/>
    <property type="match status" value="1"/>
</dbReference>
<feature type="signal peptide" evidence="12">
    <location>
        <begin position="1"/>
        <end position="24"/>
    </location>
</feature>
<dbReference type="EMBL" id="CP041186">
    <property type="protein sequence ID" value="QDG50128.1"/>
    <property type="molecule type" value="Genomic_DNA"/>
</dbReference>
<dbReference type="Gene3D" id="2.130.10.30">
    <property type="entry name" value="Regulator of chromosome condensation 1/beta-lactamase-inhibitor protein II"/>
    <property type="match status" value="2"/>
</dbReference>
<evidence type="ECO:0000313" key="13">
    <source>
        <dbReference type="EMBL" id="QDG50128.1"/>
    </source>
</evidence>
<accession>A0A4Y6PP73</accession>
<dbReference type="Proteomes" id="UP000315995">
    <property type="component" value="Chromosome"/>
</dbReference>
<dbReference type="GO" id="GO:0004674">
    <property type="term" value="F:protein serine/threonine kinase activity"/>
    <property type="evidence" value="ECO:0007669"/>
    <property type="project" value="UniProtKB-KW"/>
</dbReference>
<gene>
    <name evidence="13" type="ORF">FIV42_05080</name>
</gene>
<keyword evidence="9" id="KW-0325">Glycoprotein</keyword>
<evidence type="ECO:0000256" key="3">
    <source>
        <dbReference type="ARBA" id="ARBA00022692"/>
    </source>
</evidence>
<accession>A0A5B8Y6G4</accession>
<evidence type="ECO:0000256" key="4">
    <source>
        <dbReference type="ARBA" id="ARBA00022729"/>
    </source>
</evidence>
<evidence type="ECO:0000313" key="14">
    <source>
        <dbReference type="Proteomes" id="UP000315995"/>
    </source>
</evidence>
<proteinExistence type="predicted"/>
<keyword evidence="8" id="KW-0675">Receptor</keyword>
<dbReference type="GO" id="GO:0016020">
    <property type="term" value="C:membrane"/>
    <property type="evidence" value="ECO:0007669"/>
    <property type="project" value="UniProtKB-SubCell"/>
</dbReference>
<name>A0A4Y6PP73_PERCE</name>
<dbReference type="RefSeq" id="WP_141196624.1">
    <property type="nucleotide sequence ID" value="NZ_CP041186.1"/>
</dbReference>
<dbReference type="OrthoDB" id="9758365at2"/>
<dbReference type="SUPFAM" id="SSF50985">
    <property type="entry name" value="RCC1/BLIP-II"/>
    <property type="match status" value="2"/>
</dbReference>